<keyword evidence="2" id="KW-0238">DNA-binding</keyword>
<comment type="caution">
    <text evidence="5">The sequence shown here is derived from an EMBL/GenBank/DDBJ whole genome shotgun (WGS) entry which is preliminary data.</text>
</comment>
<dbReference type="Pfam" id="PF13412">
    <property type="entry name" value="HTH_24"/>
    <property type="match status" value="1"/>
</dbReference>
<keyword evidence="6" id="KW-1185">Reference proteome</keyword>
<evidence type="ECO:0000313" key="5">
    <source>
        <dbReference type="EMBL" id="NMP31723.1"/>
    </source>
</evidence>
<dbReference type="InterPro" id="IPR019885">
    <property type="entry name" value="Tscrpt_reg_HTH_AsnC-type_CS"/>
</dbReference>
<dbReference type="InterPro" id="IPR000485">
    <property type="entry name" value="AsnC-type_HTH_dom"/>
</dbReference>
<protein>
    <submittedName>
        <fullName evidence="5">Lrp/AsnC family transcriptional regulator</fullName>
    </submittedName>
</protein>
<evidence type="ECO:0000259" key="4">
    <source>
        <dbReference type="PROSITE" id="PS50956"/>
    </source>
</evidence>
<name>A0A7Y0LBY2_9GAMM</name>
<dbReference type="SUPFAM" id="SSF46785">
    <property type="entry name" value="Winged helix' DNA-binding domain"/>
    <property type="match status" value="1"/>
</dbReference>
<dbReference type="AlphaFoldDB" id="A0A7Y0LBY2"/>
<evidence type="ECO:0000256" key="3">
    <source>
        <dbReference type="ARBA" id="ARBA00023163"/>
    </source>
</evidence>
<dbReference type="InterPro" id="IPR036388">
    <property type="entry name" value="WH-like_DNA-bd_sf"/>
</dbReference>
<evidence type="ECO:0000256" key="2">
    <source>
        <dbReference type="ARBA" id="ARBA00023125"/>
    </source>
</evidence>
<dbReference type="GO" id="GO:0005829">
    <property type="term" value="C:cytosol"/>
    <property type="evidence" value="ECO:0007669"/>
    <property type="project" value="TreeGrafter"/>
</dbReference>
<dbReference type="SMART" id="SM00344">
    <property type="entry name" value="HTH_ASNC"/>
    <property type="match status" value="1"/>
</dbReference>
<organism evidence="5 6">
    <name type="scientific">Thalassotalea algicola</name>
    <dbReference type="NCBI Taxonomy" id="2716224"/>
    <lineage>
        <taxon>Bacteria</taxon>
        <taxon>Pseudomonadati</taxon>
        <taxon>Pseudomonadota</taxon>
        <taxon>Gammaproteobacteria</taxon>
        <taxon>Alteromonadales</taxon>
        <taxon>Colwelliaceae</taxon>
        <taxon>Thalassotalea</taxon>
    </lineage>
</organism>
<evidence type="ECO:0000256" key="1">
    <source>
        <dbReference type="ARBA" id="ARBA00023015"/>
    </source>
</evidence>
<dbReference type="PROSITE" id="PS00519">
    <property type="entry name" value="HTH_ASNC_1"/>
    <property type="match status" value="1"/>
</dbReference>
<dbReference type="GO" id="GO:0043565">
    <property type="term" value="F:sequence-specific DNA binding"/>
    <property type="evidence" value="ECO:0007669"/>
    <property type="project" value="InterPro"/>
</dbReference>
<dbReference type="PRINTS" id="PR00033">
    <property type="entry name" value="HTHASNC"/>
</dbReference>
<dbReference type="Gene3D" id="3.30.70.920">
    <property type="match status" value="1"/>
</dbReference>
<feature type="domain" description="HTH asnC-type" evidence="4">
    <location>
        <begin position="1"/>
        <end position="62"/>
    </location>
</feature>
<dbReference type="GO" id="GO:0006355">
    <property type="term" value="P:regulation of DNA-templated transcription"/>
    <property type="evidence" value="ECO:0007669"/>
    <property type="project" value="UniProtKB-ARBA"/>
</dbReference>
<dbReference type="PROSITE" id="PS50956">
    <property type="entry name" value="HTH_ASNC_2"/>
    <property type="match status" value="1"/>
</dbReference>
<dbReference type="PANTHER" id="PTHR30154">
    <property type="entry name" value="LEUCINE-RESPONSIVE REGULATORY PROTEIN"/>
    <property type="match status" value="1"/>
</dbReference>
<dbReference type="InterPro" id="IPR036390">
    <property type="entry name" value="WH_DNA-bd_sf"/>
</dbReference>
<dbReference type="Gene3D" id="1.10.10.10">
    <property type="entry name" value="Winged helix-like DNA-binding domain superfamily/Winged helix DNA-binding domain"/>
    <property type="match status" value="1"/>
</dbReference>
<dbReference type="EMBL" id="JABBXH010000003">
    <property type="protein sequence ID" value="NMP31723.1"/>
    <property type="molecule type" value="Genomic_DNA"/>
</dbReference>
<dbReference type="InterPro" id="IPR011008">
    <property type="entry name" value="Dimeric_a/b-barrel"/>
</dbReference>
<dbReference type="InterPro" id="IPR019887">
    <property type="entry name" value="Tscrpt_reg_AsnC/Lrp_C"/>
</dbReference>
<proteinExistence type="predicted"/>
<dbReference type="CDD" id="cd00090">
    <property type="entry name" value="HTH_ARSR"/>
    <property type="match status" value="1"/>
</dbReference>
<dbReference type="SUPFAM" id="SSF54909">
    <property type="entry name" value="Dimeric alpha+beta barrel"/>
    <property type="match status" value="1"/>
</dbReference>
<dbReference type="InterPro" id="IPR019888">
    <property type="entry name" value="Tscrpt_reg_AsnC-like"/>
</dbReference>
<gene>
    <name evidence="5" type="ORF">HII17_09125</name>
</gene>
<accession>A0A7Y0LBY2</accession>
<evidence type="ECO:0000313" key="6">
    <source>
        <dbReference type="Proteomes" id="UP000568664"/>
    </source>
</evidence>
<dbReference type="PANTHER" id="PTHR30154:SF17">
    <property type="entry name" value="DNA-BINDING TRANSCRIPTIONAL ACTIVATOR DECR"/>
    <property type="match status" value="1"/>
</dbReference>
<sequence length="150" mass="17197">MDRLDKEIVRLLQQDATLSVSEIAERIGLSTTPCWKRIQRLEQQGVIIKRVALADAESLGLHMTAFVLVKTTSHESNWLNAFAEHASSLDEVTEFYRMSGEYDYMLKVLVKDMKAYDLFYKKLVSNVDIANVTTNFAMEQIKYTTELPVN</sequence>
<reference evidence="5 6" key="1">
    <citation type="submission" date="2020-04" db="EMBL/GenBank/DDBJ databases">
        <title>Thalassotalea sp. M1531, isolated from the surface of marine red alga.</title>
        <authorList>
            <person name="Pang L."/>
            <person name="Lu D.-C."/>
        </authorList>
    </citation>
    <scope>NUCLEOTIDE SEQUENCE [LARGE SCALE GENOMIC DNA]</scope>
    <source>
        <strain evidence="5 6">M1531</strain>
    </source>
</reference>
<keyword evidence="1" id="KW-0805">Transcription regulation</keyword>
<keyword evidence="3" id="KW-0804">Transcription</keyword>
<dbReference type="RefSeq" id="WP_169075071.1">
    <property type="nucleotide sequence ID" value="NZ_JABBXH010000003.1"/>
</dbReference>
<dbReference type="InterPro" id="IPR011991">
    <property type="entry name" value="ArsR-like_HTH"/>
</dbReference>
<dbReference type="GO" id="GO:0043200">
    <property type="term" value="P:response to amino acid"/>
    <property type="evidence" value="ECO:0007669"/>
    <property type="project" value="TreeGrafter"/>
</dbReference>
<dbReference type="Proteomes" id="UP000568664">
    <property type="component" value="Unassembled WGS sequence"/>
</dbReference>
<dbReference type="Pfam" id="PF01037">
    <property type="entry name" value="AsnC_trans_reg"/>
    <property type="match status" value="1"/>
</dbReference>